<dbReference type="EMBL" id="OZ026884">
    <property type="protein sequence ID" value="CAL1241695.1"/>
    <property type="molecule type" value="Genomic_DNA"/>
</dbReference>
<dbReference type="Proteomes" id="UP001497493">
    <property type="component" value="Chromosome"/>
</dbReference>
<keyword evidence="3" id="KW-1185">Reference proteome</keyword>
<accession>A0ABM9NM28</accession>
<proteinExistence type="predicted"/>
<name>A0ABM9NM28_9GAMM</name>
<evidence type="ECO:0000313" key="2">
    <source>
        <dbReference type="EMBL" id="CAL1241695.1"/>
    </source>
</evidence>
<evidence type="ECO:0000313" key="3">
    <source>
        <dbReference type="Proteomes" id="UP001497493"/>
    </source>
</evidence>
<protein>
    <submittedName>
        <fullName evidence="2">Uncharacterized protein</fullName>
    </submittedName>
</protein>
<feature type="region of interest" description="Disordered" evidence="1">
    <location>
        <begin position="1"/>
        <end position="20"/>
    </location>
</feature>
<organism evidence="2 3">
    <name type="scientific">Candidatus Methylocalor cossyra</name>
    <dbReference type="NCBI Taxonomy" id="3108543"/>
    <lineage>
        <taxon>Bacteria</taxon>
        <taxon>Pseudomonadati</taxon>
        <taxon>Pseudomonadota</taxon>
        <taxon>Gammaproteobacteria</taxon>
        <taxon>Methylococcales</taxon>
        <taxon>Methylococcaceae</taxon>
        <taxon>Candidatus Methylocalor</taxon>
    </lineage>
</organism>
<reference evidence="2 3" key="1">
    <citation type="submission" date="2024-04" db="EMBL/GenBank/DDBJ databases">
        <authorList>
            <person name="Cremers G."/>
        </authorList>
    </citation>
    <scope>NUCLEOTIDE SEQUENCE [LARGE SCALE GENOMIC DNA]</scope>
    <source>
        <strain evidence="2">MeCH1-AG</strain>
    </source>
</reference>
<sequence>MSVPQQPADHVGAHPAEADHTQLHRLYSLVEVPKSRGAGRFSRGWVPPRIRIDRQVRRRARPFDSEPAFSEKFECRGIDTLLPKGESQPRGLDGRRPGAHCLAVEAP</sequence>
<evidence type="ECO:0000256" key="1">
    <source>
        <dbReference type="SAM" id="MobiDB-lite"/>
    </source>
</evidence>
<gene>
    <name evidence="2" type="ORF">MECH1_V1_2919</name>
</gene>